<dbReference type="EMBL" id="CP005290">
    <property type="protein sequence ID" value="AGK60754.1"/>
    <property type="molecule type" value="Genomic_DNA"/>
</dbReference>
<organism evidence="3 4">
    <name type="scientific">Archaeoglobus sulfaticallidus PM70-1</name>
    <dbReference type="NCBI Taxonomy" id="387631"/>
    <lineage>
        <taxon>Archaea</taxon>
        <taxon>Methanobacteriati</taxon>
        <taxon>Methanobacteriota</taxon>
        <taxon>Archaeoglobi</taxon>
        <taxon>Archaeoglobales</taxon>
        <taxon>Archaeoglobaceae</taxon>
        <taxon>Archaeoglobus</taxon>
    </lineage>
</organism>
<accession>N0BAX1</accession>
<keyword evidence="1" id="KW-0812">Transmembrane</keyword>
<dbReference type="AlphaFoldDB" id="N0BAX1"/>
<gene>
    <name evidence="3" type="ORF">Asulf_00741</name>
</gene>
<feature type="transmembrane region" description="Helical" evidence="1">
    <location>
        <begin position="95"/>
        <end position="114"/>
    </location>
</feature>
<evidence type="ECO:0000259" key="2">
    <source>
        <dbReference type="Pfam" id="PF14358"/>
    </source>
</evidence>
<proteinExistence type="predicted"/>
<dbReference type="GeneID" id="15392382"/>
<dbReference type="KEGG" id="ast:Asulf_00741"/>
<feature type="domain" description="Flavinylation-associated cytochrome" evidence="2">
    <location>
        <begin position="9"/>
        <end position="75"/>
    </location>
</feature>
<keyword evidence="1" id="KW-1133">Transmembrane helix</keyword>
<reference evidence="3 4" key="1">
    <citation type="journal article" date="2013" name="Genome Announc.">
        <title>Complete Genome Sequence of the Thermophilic and Facultatively Chemolithoautotrophic Sulfate Reducer Archaeoglobus sulfaticallidus Strain PM70-1T.</title>
        <authorList>
            <person name="Stokke R."/>
            <person name="Hocking W.P."/>
            <person name="Steinsbu B.O."/>
            <person name="Steen I.H."/>
        </authorList>
    </citation>
    <scope>NUCLEOTIDE SEQUENCE [LARGE SCALE GENOMIC DNA]</scope>
    <source>
        <strain evidence="3">PM70-1</strain>
    </source>
</reference>
<feature type="transmembrane region" description="Helical" evidence="1">
    <location>
        <begin position="12"/>
        <end position="31"/>
    </location>
</feature>
<dbReference type="HOGENOM" id="CLU_2140110_0_0_2"/>
<dbReference type="eggNOG" id="arCOG05048">
    <property type="taxonomic scope" value="Archaea"/>
</dbReference>
<feature type="transmembrane region" description="Helical" evidence="1">
    <location>
        <begin position="55"/>
        <end position="75"/>
    </location>
</feature>
<evidence type="ECO:0000256" key="1">
    <source>
        <dbReference type="SAM" id="Phobius"/>
    </source>
</evidence>
<dbReference type="OrthoDB" id="102110at2157"/>
<dbReference type="InterPro" id="IPR025517">
    <property type="entry name" value="DUF4405"/>
</dbReference>
<evidence type="ECO:0000313" key="4">
    <source>
        <dbReference type="Proteomes" id="UP000013307"/>
    </source>
</evidence>
<dbReference type="RefSeq" id="WP_015590353.1">
    <property type="nucleotide sequence ID" value="NC_021169.1"/>
</dbReference>
<dbReference type="Pfam" id="PF14358">
    <property type="entry name" value="DUF4405"/>
    <property type="match status" value="1"/>
</dbReference>
<keyword evidence="4" id="KW-1185">Reference proteome</keyword>
<evidence type="ECO:0000313" key="3">
    <source>
        <dbReference type="EMBL" id="AGK60754.1"/>
    </source>
</evidence>
<name>N0BAX1_9EURY</name>
<sequence>MGRRLTKTIIDVLLLTGLIIMGITGLGMYLAPSGRVARETHWTFLGLDKSTLGDVHTYFGFVMVAIGVIHLTLNWKPLTSLLKNLKNSGSDMAKVVLTLMLVIAGVFVYLNTLGRA</sequence>
<keyword evidence="1" id="KW-0472">Membrane</keyword>
<dbReference type="Proteomes" id="UP000013307">
    <property type="component" value="Chromosome"/>
</dbReference>
<protein>
    <recommendedName>
        <fullName evidence="2">Flavinylation-associated cytochrome domain-containing protein</fullName>
    </recommendedName>
</protein>